<keyword evidence="2" id="KW-0677">Repeat</keyword>
<dbReference type="HOGENOM" id="CLU_017633_10_0_1"/>
<evidence type="ECO:0000259" key="10">
    <source>
        <dbReference type="PROSITE" id="PS51188"/>
    </source>
</evidence>
<dbReference type="InterPro" id="IPR044713">
    <property type="entry name" value="DNJA1/2-like"/>
</dbReference>
<dbReference type="InterPro" id="IPR001305">
    <property type="entry name" value="HSP_DnaJ_Cys-rich_dom"/>
</dbReference>
<dbReference type="GO" id="GO:0008270">
    <property type="term" value="F:zinc ion binding"/>
    <property type="evidence" value="ECO:0007669"/>
    <property type="project" value="UniProtKB-KW"/>
</dbReference>
<dbReference type="InterPro" id="IPR018253">
    <property type="entry name" value="DnaJ_domain_CS"/>
</dbReference>
<dbReference type="SMART" id="SM00271">
    <property type="entry name" value="DnaJ"/>
    <property type="match status" value="1"/>
</dbReference>
<keyword evidence="3 7" id="KW-0863">Zinc-finger</keyword>
<dbReference type="FunFam" id="1.10.287.110:FF:000014">
    <property type="entry name" value="dnaJ homolog subfamily A member 1"/>
    <property type="match status" value="1"/>
</dbReference>
<gene>
    <name evidence="11" type="primary">LOC102350613</name>
</gene>
<reference evidence="12" key="1">
    <citation type="submission" date="2011-08" db="EMBL/GenBank/DDBJ databases">
        <title>The draft genome of Latimeria chalumnae.</title>
        <authorList>
            <person name="Di Palma F."/>
            <person name="Alfoldi J."/>
            <person name="Johnson J."/>
            <person name="Berlin A."/>
            <person name="Gnerre S."/>
            <person name="Jaffe D."/>
            <person name="MacCallum I."/>
            <person name="Young S."/>
            <person name="Walker B.J."/>
            <person name="Lander E."/>
            <person name="Lindblad-Toh K."/>
        </authorList>
    </citation>
    <scope>NUCLEOTIDE SEQUENCE [LARGE SCALE GENOMIC DNA]</scope>
    <source>
        <strain evidence="12">Wild caught</strain>
    </source>
</reference>
<dbReference type="RefSeq" id="XP_064416596.1">
    <property type="nucleotide sequence ID" value="XM_064560526.1"/>
</dbReference>
<evidence type="ECO:0000256" key="6">
    <source>
        <dbReference type="ARBA" id="ARBA00023289"/>
    </source>
</evidence>
<keyword evidence="6" id="KW-0449">Lipoprotein</keyword>
<dbReference type="eggNOG" id="KOG0712">
    <property type="taxonomic scope" value="Eukaryota"/>
</dbReference>
<evidence type="ECO:0000256" key="1">
    <source>
        <dbReference type="ARBA" id="ARBA00022723"/>
    </source>
</evidence>
<dbReference type="Pfam" id="PF00226">
    <property type="entry name" value="DnaJ"/>
    <property type="match status" value="1"/>
</dbReference>
<dbReference type="PRINTS" id="PR00625">
    <property type="entry name" value="JDOMAIN"/>
</dbReference>
<dbReference type="FunFam" id="2.60.260.20:FF:000003">
    <property type="entry name" value="DnaJ subfamily A member 2"/>
    <property type="match status" value="1"/>
</dbReference>
<feature type="region of interest" description="Disordered" evidence="8">
    <location>
        <begin position="368"/>
        <end position="402"/>
    </location>
</feature>
<feature type="domain" description="J" evidence="9">
    <location>
        <begin position="6"/>
        <end position="68"/>
    </location>
</feature>
<dbReference type="EMBL" id="AFYH01035368">
    <property type="status" value="NOT_ANNOTATED_CDS"/>
    <property type="molecule type" value="Genomic_DNA"/>
</dbReference>
<organism evidence="11 12">
    <name type="scientific">Latimeria chalumnae</name>
    <name type="common">Coelacanth</name>
    <dbReference type="NCBI Taxonomy" id="7897"/>
    <lineage>
        <taxon>Eukaryota</taxon>
        <taxon>Metazoa</taxon>
        <taxon>Chordata</taxon>
        <taxon>Craniata</taxon>
        <taxon>Vertebrata</taxon>
        <taxon>Euteleostomi</taxon>
        <taxon>Coelacanthiformes</taxon>
        <taxon>Coelacanthidae</taxon>
        <taxon>Latimeria</taxon>
    </lineage>
</organism>
<dbReference type="PROSITE" id="PS51188">
    <property type="entry name" value="ZF_CR"/>
    <property type="match status" value="1"/>
</dbReference>
<dbReference type="FunFam" id="2.60.260.20:FF:000068">
    <property type="entry name" value="Chaperone protein dnaJ 3"/>
    <property type="match status" value="1"/>
</dbReference>
<dbReference type="GO" id="GO:0030544">
    <property type="term" value="F:Hsp70 protein binding"/>
    <property type="evidence" value="ECO:0007669"/>
    <property type="project" value="InterPro"/>
</dbReference>
<dbReference type="GO" id="GO:0009408">
    <property type="term" value="P:response to heat"/>
    <property type="evidence" value="ECO:0007669"/>
    <property type="project" value="InterPro"/>
</dbReference>
<feature type="zinc finger region" description="CR-type" evidence="7">
    <location>
        <begin position="124"/>
        <end position="208"/>
    </location>
</feature>
<dbReference type="OrthoDB" id="10250354at2759"/>
<feature type="domain" description="CR-type" evidence="10">
    <location>
        <begin position="124"/>
        <end position="208"/>
    </location>
</feature>
<evidence type="ECO:0000313" key="12">
    <source>
        <dbReference type="Proteomes" id="UP000008672"/>
    </source>
</evidence>
<dbReference type="PROSITE" id="PS00636">
    <property type="entry name" value="DNAJ_1"/>
    <property type="match status" value="1"/>
</dbReference>
<reference evidence="11" key="2">
    <citation type="submission" date="2025-08" db="UniProtKB">
        <authorList>
            <consortium name="Ensembl"/>
        </authorList>
    </citation>
    <scope>IDENTIFICATION</scope>
</reference>
<dbReference type="HAMAP" id="MF_01152">
    <property type="entry name" value="DnaJ"/>
    <property type="match status" value="1"/>
</dbReference>
<dbReference type="InterPro" id="IPR001623">
    <property type="entry name" value="DnaJ_domain"/>
</dbReference>
<evidence type="ECO:0000259" key="9">
    <source>
        <dbReference type="PROSITE" id="PS50076"/>
    </source>
</evidence>
<evidence type="ECO:0000256" key="5">
    <source>
        <dbReference type="ARBA" id="ARBA00023186"/>
    </source>
</evidence>
<dbReference type="Gene3D" id="2.10.230.10">
    <property type="entry name" value="Heat shock protein DnaJ, cysteine-rich domain"/>
    <property type="match status" value="1"/>
</dbReference>
<evidence type="ECO:0000256" key="8">
    <source>
        <dbReference type="SAM" id="MobiDB-lite"/>
    </source>
</evidence>
<dbReference type="EMBL" id="AFYH01035366">
    <property type="status" value="NOT_ANNOTATED_CDS"/>
    <property type="molecule type" value="Genomic_DNA"/>
</dbReference>
<keyword evidence="1 7" id="KW-0479">Metal-binding</keyword>
<dbReference type="InterPro" id="IPR012724">
    <property type="entry name" value="DnaJ"/>
</dbReference>
<name>H3BBT8_LATCH</name>
<dbReference type="GO" id="GO:0006457">
    <property type="term" value="P:protein folding"/>
    <property type="evidence" value="ECO:0007669"/>
    <property type="project" value="InterPro"/>
</dbReference>
<protein>
    <submittedName>
        <fullName evidence="11">DnaJ heat shock protein family (Hsp40) member A1</fullName>
    </submittedName>
</protein>
<dbReference type="CDD" id="cd10747">
    <property type="entry name" value="DnaJ_C"/>
    <property type="match status" value="1"/>
</dbReference>
<dbReference type="Bgee" id="ENSLACG00000017028">
    <property type="expression patterns" value="Expressed in muscle tissue and 6 other cell types or tissues"/>
</dbReference>
<dbReference type="OMA" id="KNAICAK"/>
<evidence type="ECO:0000256" key="2">
    <source>
        <dbReference type="ARBA" id="ARBA00022737"/>
    </source>
</evidence>
<dbReference type="PROSITE" id="PS50076">
    <property type="entry name" value="DNAJ_2"/>
    <property type="match status" value="1"/>
</dbReference>
<reference evidence="11" key="3">
    <citation type="submission" date="2025-09" db="UniProtKB">
        <authorList>
            <consortium name="Ensembl"/>
        </authorList>
    </citation>
    <scope>IDENTIFICATION</scope>
</reference>
<dbReference type="GO" id="GO:0005524">
    <property type="term" value="F:ATP binding"/>
    <property type="evidence" value="ECO:0007669"/>
    <property type="project" value="InterPro"/>
</dbReference>
<feature type="compositionally biased region" description="Basic and acidic residues" evidence="8">
    <location>
        <begin position="369"/>
        <end position="379"/>
    </location>
</feature>
<dbReference type="InterPro" id="IPR008971">
    <property type="entry name" value="HSP40/DnaJ_pept-bd"/>
</dbReference>
<accession>H3BBT8</accession>
<dbReference type="KEGG" id="lcm:102350613"/>
<dbReference type="Gene3D" id="1.10.287.110">
    <property type="entry name" value="DnaJ domain"/>
    <property type="match status" value="1"/>
</dbReference>
<dbReference type="GO" id="GO:0051082">
    <property type="term" value="F:unfolded protein binding"/>
    <property type="evidence" value="ECO:0007669"/>
    <property type="project" value="InterPro"/>
</dbReference>
<dbReference type="InParanoid" id="H3BBT8"/>
<evidence type="ECO:0000313" key="11">
    <source>
        <dbReference type="Ensembl" id="ENSLACP00000019359.1"/>
    </source>
</evidence>
<keyword evidence="12" id="KW-1185">Reference proteome</keyword>
<dbReference type="FunFam" id="2.10.230.10:FF:000001">
    <property type="entry name" value="DnaJ subfamily A member 2"/>
    <property type="match status" value="1"/>
</dbReference>
<dbReference type="RefSeq" id="XP_005991725.1">
    <property type="nucleotide sequence ID" value="XM_005991663.3"/>
</dbReference>
<dbReference type="Ensembl" id="ENSLACT00000019494.1">
    <property type="protein sequence ID" value="ENSLACP00000019359.1"/>
    <property type="gene ID" value="ENSLACG00000017028.1"/>
</dbReference>
<dbReference type="AlphaFoldDB" id="H3BBT8"/>
<dbReference type="SUPFAM" id="SSF57938">
    <property type="entry name" value="DnaJ/Hsp40 cysteine-rich domain"/>
    <property type="match status" value="1"/>
</dbReference>
<evidence type="ECO:0000256" key="3">
    <source>
        <dbReference type="ARBA" id="ARBA00022771"/>
    </source>
</evidence>
<proteinExistence type="inferred from homology"/>
<dbReference type="CDD" id="cd10719">
    <property type="entry name" value="DnaJ_zf"/>
    <property type="match status" value="1"/>
</dbReference>
<dbReference type="InterPro" id="IPR036869">
    <property type="entry name" value="J_dom_sf"/>
</dbReference>
<dbReference type="Pfam" id="PF00684">
    <property type="entry name" value="DnaJ_CXXCXGXG"/>
    <property type="match status" value="1"/>
</dbReference>
<dbReference type="Proteomes" id="UP000008672">
    <property type="component" value="Unassembled WGS sequence"/>
</dbReference>
<dbReference type="InterPro" id="IPR036410">
    <property type="entry name" value="HSP_DnaJ_Cys-rich_dom_sf"/>
</dbReference>
<dbReference type="Pfam" id="PF01556">
    <property type="entry name" value="DnaJ_C"/>
    <property type="match status" value="1"/>
</dbReference>
<dbReference type="SUPFAM" id="SSF46565">
    <property type="entry name" value="Chaperone J-domain"/>
    <property type="match status" value="1"/>
</dbReference>
<dbReference type="SUPFAM" id="SSF49493">
    <property type="entry name" value="HSP40/DnaJ peptide-binding domain"/>
    <property type="match status" value="2"/>
</dbReference>
<dbReference type="CDD" id="cd06257">
    <property type="entry name" value="DnaJ"/>
    <property type="match status" value="1"/>
</dbReference>
<dbReference type="PANTHER" id="PTHR43888">
    <property type="entry name" value="DNAJ-LIKE-2, ISOFORM A-RELATED"/>
    <property type="match status" value="1"/>
</dbReference>
<dbReference type="InterPro" id="IPR002939">
    <property type="entry name" value="DnaJ_C"/>
</dbReference>
<dbReference type="Gene3D" id="2.60.260.20">
    <property type="entry name" value="Urease metallochaperone UreE, N-terminal domain"/>
    <property type="match status" value="2"/>
</dbReference>
<sequence>MVRETRYYDILGVKPNASLEEIKRAYRKLALKYHPDKNPKEGERFKQISHVYDVLSDTNKRELYDQGGEAALKEGGGSGGGFSSPMDIFDMFFGGGGRMYSRTEKRGKTVVHQLAVSLEDLYNGATRKLALQKNVVCGKCNGCGAKEGAVGCCPNCHGTGMKVHVQQLRPGMIQHIQTVCSECQGQGEWIRPRDRCRSCNGKKIVREKKILEVHIDKGMKDGQRITFHREGDQAPGLEPGDIVIVLDQKDHPTFQRHDNNLIMKMEIDLVEALCGCKRSVQTLDNRLLMVTSQPGEVIKPGDVKCVLNEGMPIYKDPFEKGKLIIQFQVSFPEPGWLPANELCKLEAFFPPRDEFMTMEDMEEVDLTEFDPHTESRGRYAGEVYEEDEDEDGPRRHVQCQTS</sequence>
<keyword evidence="6" id="KW-0636">Prenylation</keyword>
<evidence type="ECO:0000256" key="4">
    <source>
        <dbReference type="ARBA" id="ARBA00022833"/>
    </source>
</evidence>
<keyword evidence="4 7" id="KW-0862">Zinc</keyword>
<evidence type="ECO:0000256" key="7">
    <source>
        <dbReference type="PROSITE-ProRule" id="PRU00546"/>
    </source>
</evidence>
<dbReference type="GeneID" id="102350613"/>
<dbReference type="RefSeq" id="XP_005991724.1">
    <property type="nucleotide sequence ID" value="XM_005991662.3"/>
</dbReference>
<dbReference type="EMBL" id="AFYH01035367">
    <property type="status" value="NOT_ANNOTATED_CDS"/>
    <property type="molecule type" value="Genomic_DNA"/>
</dbReference>
<dbReference type="STRING" id="7897.ENSLACP00000019359"/>
<keyword evidence="5" id="KW-0143">Chaperone</keyword>
<dbReference type="GeneTree" id="ENSGT00940000153558"/>